<dbReference type="PANTHER" id="PTHR43418">
    <property type="entry name" value="MULTIFUNCTIONAL TRYPTOPHAN BIOSYNTHESIS PROTEIN-RELATED"/>
    <property type="match status" value="1"/>
</dbReference>
<dbReference type="GO" id="GO:0006207">
    <property type="term" value="P:'de novo' pyrimidine nucleobase biosynthetic process"/>
    <property type="evidence" value="ECO:0007669"/>
    <property type="project" value="InterPro"/>
</dbReference>
<proteinExistence type="inferred from homology"/>
<dbReference type="GO" id="GO:0005524">
    <property type="term" value="F:ATP binding"/>
    <property type="evidence" value="ECO:0007669"/>
    <property type="project" value="UniProtKB-KW"/>
</dbReference>
<evidence type="ECO:0000256" key="6">
    <source>
        <dbReference type="ARBA" id="ARBA00022840"/>
    </source>
</evidence>
<dbReference type="InterPro" id="IPR006274">
    <property type="entry name" value="CarbamoylP_synth_ssu"/>
</dbReference>
<dbReference type="PRINTS" id="PR00096">
    <property type="entry name" value="GATASE"/>
</dbReference>
<reference evidence="15" key="2">
    <citation type="journal article" date="2016" name="Sci. Rep.">
        <title>Dictyocaulus viviparus genome, variome and transcriptome elucidate lungworm biology and support future intervention.</title>
        <authorList>
            <person name="McNulty S.N."/>
            <person name="Strube C."/>
            <person name="Rosa B.A."/>
            <person name="Martin J.C."/>
            <person name="Tyagi R."/>
            <person name="Choi Y.J."/>
            <person name="Wang Q."/>
            <person name="Hallsworth Pepin K."/>
            <person name="Zhang X."/>
            <person name="Ozersky P."/>
            <person name="Wilson R.K."/>
            <person name="Sternberg P.W."/>
            <person name="Gasser R.B."/>
            <person name="Mitreva M."/>
        </authorList>
    </citation>
    <scope>NUCLEOTIDE SEQUENCE [LARGE SCALE GENOMIC DNA]</scope>
    <source>
        <strain evidence="15">HannoverDv2000</strain>
    </source>
</reference>
<dbReference type="InterPro" id="IPR029062">
    <property type="entry name" value="Class_I_gatase-like"/>
</dbReference>
<comment type="catalytic activity">
    <reaction evidence="12">
        <text>L-glutamine + H2O = L-glutamate + NH4(+)</text>
        <dbReference type="Rhea" id="RHEA:15889"/>
        <dbReference type="ChEBI" id="CHEBI:15377"/>
        <dbReference type="ChEBI" id="CHEBI:28938"/>
        <dbReference type="ChEBI" id="CHEBI:29985"/>
        <dbReference type="ChEBI" id="CHEBI:58359"/>
    </reaction>
</comment>
<evidence type="ECO:0000256" key="4">
    <source>
        <dbReference type="ARBA" id="ARBA00022598"/>
    </source>
</evidence>
<dbReference type="Pfam" id="PF00117">
    <property type="entry name" value="GATase"/>
    <property type="match status" value="1"/>
</dbReference>
<feature type="domain" description="Carbamoyl-phosphate synthase small subunit N-terminal" evidence="13">
    <location>
        <begin position="1"/>
        <end position="123"/>
    </location>
</feature>
<dbReference type="Gene3D" id="3.50.30.20">
    <property type="entry name" value="Carbamoyl-phosphate synthase small subunit, N-terminal domain"/>
    <property type="match status" value="1"/>
</dbReference>
<evidence type="ECO:0000256" key="11">
    <source>
        <dbReference type="ARBA" id="ARBA00048816"/>
    </source>
</evidence>
<feature type="non-terminal residue" evidence="14">
    <location>
        <position position="1"/>
    </location>
</feature>
<dbReference type="PANTHER" id="PTHR43418:SF7">
    <property type="entry name" value="CARBAMOYL-PHOSPHATE SYNTHASE SMALL CHAIN"/>
    <property type="match status" value="1"/>
</dbReference>
<evidence type="ECO:0000313" key="14">
    <source>
        <dbReference type="EMBL" id="KJH40009.1"/>
    </source>
</evidence>
<dbReference type="PROSITE" id="PS51273">
    <property type="entry name" value="GATASE_TYPE_1"/>
    <property type="match status" value="1"/>
</dbReference>
<keyword evidence="4" id="KW-0436">Ligase</keyword>
<dbReference type="EMBL" id="KN718538">
    <property type="protein sequence ID" value="KJH40009.1"/>
    <property type="molecule type" value="Genomic_DNA"/>
</dbReference>
<keyword evidence="6" id="KW-0067">ATP-binding</keyword>
<evidence type="ECO:0000256" key="5">
    <source>
        <dbReference type="ARBA" id="ARBA00022741"/>
    </source>
</evidence>
<keyword evidence="15" id="KW-1185">Reference proteome</keyword>
<evidence type="ECO:0000256" key="10">
    <source>
        <dbReference type="ARBA" id="ARBA00044340"/>
    </source>
</evidence>
<evidence type="ECO:0000256" key="12">
    <source>
        <dbReference type="ARBA" id="ARBA00049285"/>
    </source>
</evidence>
<dbReference type="EC" id="6.3.5.5" evidence="3"/>
<accession>A0A0D8X8P6</accession>
<evidence type="ECO:0000256" key="9">
    <source>
        <dbReference type="ARBA" id="ARBA00044168"/>
    </source>
</evidence>
<dbReference type="NCBIfam" id="TIGR01368">
    <property type="entry name" value="CPSaseIIsmall"/>
    <property type="match status" value="1"/>
</dbReference>
<organism evidence="14 15">
    <name type="scientific">Dictyocaulus viviparus</name>
    <name type="common">Bovine lungworm</name>
    <dbReference type="NCBI Taxonomy" id="29172"/>
    <lineage>
        <taxon>Eukaryota</taxon>
        <taxon>Metazoa</taxon>
        <taxon>Ecdysozoa</taxon>
        <taxon>Nematoda</taxon>
        <taxon>Chromadorea</taxon>
        <taxon>Rhabditida</taxon>
        <taxon>Rhabditina</taxon>
        <taxon>Rhabditomorpha</taxon>
        <taxon>Strongyloidea</taxon>
        <taxon>Metastrongylidae</taxon>
        <taxon>Dictyocaulus</taxon>
    </lineage>
</organism>
<dbReference type="GO" id="GO:0006541">
    <property type="term" value="P:glutamine metabolic process"/>
    <property type="evidence" value="ECO:0007669"/>
    <property type="project" value="InterPro"/>
</dbReference>
<dbReference type="SUPFAM" id="SSF52317">
    <property type="entry name" value="Class I glutamine amidotransferase-like"/>
    <property type="match status" value="1"/>
</dbReference>
<dbReference type="STRING" id="29172.A0A0D8X8P6"/>
<dbReference type="InterPro" id="IPR002474">
    <property type="entry name" value="CarbamoylP_synth_ssu_N"/>
</dbReference>
<evidence type="ECO:0000256" key="7">
    <source>
        <dbReference type="ARBA" id="ARBA00022962"/>
    </source>
</evidence>
<dbReference type="InterPro" id="IPR050472">
    <property type="entry name" value="Anth_synth/Amidotransfase"/>
</dbReference>
<dbReference type="SUPFAM" id="SSF52021">
    <property type="entry name" value="Carbamoyl phosphate synthetase, small subunit N-terminal domain"/>
    <property type="match status" value="1"/>
</dbReference>
<dbReference type="InterPro" id="IPR036480">
    <property type="entry name" value="CarbP_synth_ssu_N_sf"/>
</dbReference>
<comment type="catalytic activity">
    <reaction evidence="11">
        <text>hydrogencarbonate + L-glutamine + 2 ATP + H2O = carbamoyl phosphate + L-glutamate + 2 ADP + phosphate + 2 H(+)</text>
        <dbReference type="Rhea" id="RHEA:18633"/>
        <dbReference type="ChEBI" id="CHEBI:15377"/>
        <dbReference type="ChEBI" id="CHEBI:15378"/>
        <dbReference type="ChEBI" id="CHEBI:17544"/>
        <dbReference type="ChEBI" id="CHEBI:29985"/>
        <dbReference type="ChEBI" id="CHEBI:30616"/>
        <dbReference type="ChEBI" id="CHEBI:43474"/>
        <dbReference type="ChEBI" id="CHEBI:58228"/>
        <dbReference type="ChEBI" id="CHEBI:58359"/>
        <dbReference type="ChEBI" id="CHEBI:456216"/>
        <dbReference type="EC" id="6.3.5.5"/>
    </reaction>
</comment>
<dbReference type="Pfam" id="PF00988">
    <property type="entry name" value="CPSase_sm_chain"/>
    <property type="match status" value="1"/>
</dbReference>
<dbReference type="Proteomes" id="UP000053766">
    <property type="component" value="Unassembled WGS sequence"/>
</dbReference>
<reference evidence="14 15" key="1">
    <citation type="submission" date="2013-11" db="EMBL/GenBank/DDBJ databases">
        <title>Draft genome of the bovine lungworm Dictyocaulus viviparus.</title>
        <authorList>
            <person name="Mitreva M."/>
        </authorList>
    </citation>
    <scope>NUCLEOTIDE SEQUENCE [LARGE SCALE GENOMIC DNA]</scope>
    <source>
        <strain evidence="14 15">HannoverDv2000</strain>
    </source>
</reference>
<dbReference type="GO" id="GO:0004088">
    <property type="term" value="F:carbamoyl-phosphate synthase (glutamine-hydrolyzing) activity"/>
    <property type="evidence" value="ECO:0007669"/>
    <property type="project" value="UniProtKB-EC"/>
</dbReference>
<dbReference type="OrthoDB" id="434at2759"/>
<comment type="subunit">
    <text evidence="8">Heterodimer composed of 2 chains; the small (or glutamine) chain promotes the hydrolysis of glutamine to ammonia, which is used by the large (or ammonia) chain to synthesize carbamoyl phosphate.</text>
</comment>
<evidence type="ECO:0000313" key="15">
    <source>
        <dbReference type="Proteomes" id="UP000053766"/>
    </source>
</evidence>
<dbReference type="AlphaFoldDB" id="A0A0D8X8P6"/>
<dbReference type="InterPro" id="IPR017926">
    <property type="entry name" value="GATASE"/>
</dbReference>
<evidence type="ECO:0000256" key="1">
    <source>
        <dbReference type="ARBA" id="ARBA00005077"/>
    </source>
</evidence>
<dbReference type="CDD" id="cd01744">
    <property type="entry name" value="GATase1_CPSase"/>
    <property type="match status" value="1"/>
</dbReference>
<gene>
    <name evidence="14" type="ORF">DICVIV_14078</name>
</gene>
<evidence type="ECO:0000256" key="8">
    <source>
        <dbReference type="ARBA" id="ARBA00044031"/>
    </source>
</evidence>
<name>A0A0D8X8P6_DICVI</name>
<dbReference type="NCBIfam" id="NF009475">
    <property type="entry name" value="PRK12838.1"/>
    <property type="match status" value="1"/>
</dbReference>
<dbReference type="SMART" id="SM01097">
    <property type="entry name" value="CPSase_sm_chain"/>
    <property type="match status" value="1"/>
</dbReference>
<comment type="pathway">
    <text evidence="1">Amino-acid biosynthesis; L-arginine biosynthesis; carbamoyl phosphate from bicarbonate: step 1/1.</text>
</comment>
<keyword evidence="5" id="KW-0547">Nucleotide-binding</keyword>
<comment type="similarity">
    <text evidence="2">Belongs to the CarA family.</text>
</comment>
<dbReference type="PRINTS" id="PR00099">
    <property type="entry name" value="CPSGATASE"/>
</dbReference>
<protein>
    <recommendedName>
        <fullName evidence="9">Carbamoyl phosphate synthase arginine-specific small chain</fullName>
        <ecNumber evidence="3">6.3.5.5</ecNumber>
    </recommendedName>
    <alternativeName>
        <fullName evidence="10">Arginine-specific carbamoyl phosphate synthetase, glutamine chain</fullName>
    </alternativeName>
</protein>
<evidence type="ECO:0000256" key="3">
    <source>
        <dbReference type="ARBA" id="ARBA00012738"/>
    </source>
</evidence>
<keyword evidence="7" id="KW-0315">Glutamine amidotransferase</keyword>
<evidence type="ECO:0000256" key="2">
    <source>
        <dbReference type="ARBA" id="ARBA00007800"/>
    </source>
</evidence>
<dbReference type="Gene3D" id="3.40.50.880">
    <property type="match status" value="1"/>
</dbReference>
<dbReference type="InterPro" id="IPR035686">
    <property type="entry name" value="CPSase_GATase1"/>
</dbReference>
<dbReference type="HAMAP" id="MF_01209">
    <property type="entry name" value="CPSase_S_chain"/>
    <property type="match status" value="1"/>
</dbReference>
<sequence>DGKYFLGKSLGKKGKCIGEVSFTTGITGYQHTITDPSFPYQIITFTFPHIGNIGINSKDNEGGKEIFASGVIIRELSFVSHPLSCISLNDWLEKNNVVGISGVDTRALTRHLQKHRFQSGIICSLTFSPVYDAGIYDDQITFVIENLLDELKKYGTLNGVGIINKVSLSNSFKNDLNAKHEVVVVDFGVKASIVSRLIELGCAIELIKPDKGFAQKILSMGPDGKVLTNGPGDPQEIGESMILEIDIIIKSKIAVFGIYIGHQLLAITLGAKTFKMNVGHRSSNHPVNRVNDGKVEITSQNHGFVVDSSSLLSDVEVTHISLFDNSIEGIMMKNYPIFSVQYHPEEAPGTHDSHYLFKHFINDIELHKMKSA</sequence>
<evidence type="ECO:0000259" key="13">
    <source>
        <dbReference type="SMART" id="SM01097"/>
    </source>
</evidence>